<dbReference type="PANTHER" id="PTHR22600">
    <property type="entry name" value="BETA-HEXOSAMINIDASE"/>
    <property type="match status" value="1"/>
</dbReference>
<dbReference type="Pfam" id="PF02838">
    <property type="entry name" value="Glyco_hydro_20b"/>
    <property type="match status" value="1"/>
</dbReference>
<dbReference type="InterPro" id="IPR029018">
    <property type="entry name" value="Hex-like_dom2"/>
</dbReference>
<accession>D4VT15</accession>
<dbReference type="GO" id="GO:0016020">
    <property type="term" value="C:membrane"/>
    <property type="evidence" value="ECO:0007669"/>
    <property type="project" value="TreeGrafter"/>
</dbReference>
<evidence type="ECO:0000259" key="9">
    <source>
        <dbReference type="Pfam" id="PF02838"/>
    </source>
</evidence>
<sequence length="795" mass="89338">MSEVRCLCISFDIFTLKSFITMKKEILIILVLLTSLISMHAANLTSPPISIVPRPAQVVPGEGNFTFSSQTLFSVENHEQAVIVRNFINLLKRSSGITSQLAIGGSEKSHVCFTTDSSLKSEAYQLAVTPEQIQVKASDIKGFFYALQTIRLLLPSAVEGNQQAKNIRWSIPAVTIQDEPRFGYRALMLDAARFFIPKENVLRIIDCMGMLKINTLHFHLTDDNGWRLEIKKYPRLTEVGAWRVNRMDVPFYFRRNAEPGEPTPIGGFYTQEDIKEMVSYAADRQIEIIPEIDMPAHSNAALAAYPQLACPVVDSYIGVIPGLGGSNSGVIYCAGNDSAFTFLQDVLDEVMAIFPSRYIHLGGDEAQKGYWKKCPLCQQRIKKEHLANEEDLQGYFMKRMSDYVRSKGREVIGWDELTNSSFLPEGVIIQGWRGLGTAALKAAEKGHQFIMTPARILYLIRYQGPQWFEPQTYFGNNTLKDIYDYEPVQADWKPEYASLLKGVQASMWTEFCNKPEDVDYLVFPRLAALAEVAWTQPEHKDWTAFLKGLDAYNEHLTAKGIVYARSMYNIQHTVTPNDGMLEVKLECIRPDMEIHYTTDGSEPTATSPLYEKIVPVKEALTLKGATFAYGRQMGKTLILPVRWNLATAKPVLGTNPTEKLLTNGIRGSLKYSDFEWCSWADNDSVSFTIDLLKPEMLNTLTLGCITNNGMAIHKPASVRVEVSDDNSKFREAVVQSFTSEEIFREGNFIENLSLKLGGTQARYVRVTAKGPGVCPASHVRPGQTSRIFFDEVMLE</sequence>
<evidence type="ECO:0000313" key="11">
    <source>
        <dbReference type="EMBL" id="CDM06018.1"/>
    </source>
</evidence>
<evidence type="ECO:0000259" key="8">
    <source>
        <dbReference type="Pfam" id="PF00754"/>
    </source>
</evidence>
<feature type="domain" description="F5/8 type C" evidence="8">
    <location>
        <begin position="668"/>
        <end position="770"/>
    </location>
</feature>
<dbReference type="InterPro" id="IPR017853">
    <property type="entry name" value="GH"/>
</dbReference>
<dbReference type="Gene3D" id="2.60.120.260">
    <property type="entry name" value="Galactose-binding domain-like"/>
    <property type="match status" value="1"/>
</dbReference>
<dbReference type="InterPro" id="IPR008979">
    <property type="entry name" value="Galactose-bd-like_sf"/>
</dbReference>
<feature type="domain" description="GH29D-like beta-sandwich" evidence="10">
    <location>
        <begin position="582"/>
        <end position="635"/>
    </location>
</feature>
<gene>
    <name evidence="11" type="ORF">BN890_36200</name>
</gene>
<dbReference type="SUPFAM" id="SSF51445">
    <property type="entry name" value="(Trans)glycosidases"/>
    <property type="match status" value="1"/>
</dbReference>
<dbReference type="Pfam" id="PF13290">
    <property type="entry name" value="CHB_HEX_C_1"/>
    <property type="match status" value="1"/>
</dbReference>
<dbReference type="SUPFAM" id="SSF49785">
    <property type="entry name" value="Galactose-binding domain-like"/>
    <property type="match status" value="1"/>
</dbReference>
<dbReference type="Proteomes" id="UP000019380">
    <property type="component" value="Unassembled WGS sequence"/>
</dbReference>
<comment type="caution">
    <text evidence="11">The sequence shown here is derived from an EMBL/GenBank/DDBJ whole genome shotgun (WGS) entry which is preliminary data.</text>
</comment>
<evidence type="ECO:0000256" key="5">
    <source>
        <dbReference type="ARBA" id="ARBA00023295"/>
    </source>
</evidence>
<dbReference type="EMBL" id="CBXG010000042">
    <property type="protein sequence ID" value="CDM06018.1"/>
    <property type="molecule type" value="Genomic_DNA"/>
</dbReference>
<dbReference type="Pfam" id="PF00728">
    <property type="entry name" value="Glyco_hydro_20"/>
    <property type="match status" value="1"/>
</dbReference>
<reference evidence="11 12" key="1">
    <citation type="submission" date="2013-12" db="EMBL/GenBank/DDBJ databases">
        <title>Improved hybrid genome assemblies of Bacteroides xylanisolvens SD CC 1b and Bacteroides xylanisolvens SD CC 2a using Illumina and 454 Sequencing.</title>
        <authorList>
            <person name="Ramaraj T."/>
            <person name="Sundararajan A."/>
            <person name="Mudge J."/>
            <person name="Schilkey F.D."/>
            <person name="Delvecchio V."/>
            <person name="Donlon M."/>
            <person name="Ziemer C."/>
        </authorList>
    </citation>
    <scope>NUCLEOTIDE SEQUENCE [LARGE SCALE GENOMIC DNA]</scope>
</reference>
<dbReference type="Gene3D" id="3.20.20.80">
    <property type="entry name" value="Glycosidases"/>
    <property type="match status" value="1"/>
</dbReference>
<dbReference type="GO" id="GO:0005975">
    <property type="term" value="P:carbohydrate metabolic process"/>
    <property type="evidence" value="ECO:0007669"/>
    <property type="project" value="InterPro"/>
</dbReference>
<dbReference type="SUPFAM" id="SSF55545">
    <property type="entry name" value="beta-N-acetylhexosaminidase-like domain"/>
    <property type="match status" value="1"/>
</dbReference>
<proteinExistence type="inferred from homology"/>
<dbReference type="AlphaFoldDB" id="D4VT15"/>
<organism evidence="11 12">
    <name type="scientific">Bacteroides xylanisolvens SD CC 1b</name>
    <dbReference type="NCBI Taxonomy" id="702447"/>
    <lineage>
        <taxon>Bacteria</taxon>
        <taxon>Pseudomonadati</taxon>
        <taxon>Bacteroidota</taxon>
        <taxon>Bacteroidia</taxon>
        <taxon>Bacteroidales</taxon>
        <taxon>Bacteroidaceae</taxon>
        <taxon>Bacteroides</taxon>
    </lineage>
</organism>
<feature type="active site" description="Proton donor" evidence="6">
    <location>
        <position position="365"/>
    </location>
</feature>
<evidence type="ECO:0000256" key="1">
    <source>
        <dbReference type="ARBA" id="ARBA00001231"/>
    </source>
</evidence>
<protein>
    <recommendedName>
        <fullName evidence="3">beta-N-acetylhexosaminidase</fullName>
        <ecNumber evidence="3">3.2.1.52</ecNumber>
    </recommendedName>
</protein>
<evidence type="ECO:0000256" key="6">
    <source>
        <dbReference type="PIRSR" id="PIRSR625705-1"/>
    </source>
</evidence>
<evidence type="ECO:0000256" key="3">
    <source>
        <dbReference type="ARBA" id="ARBA00012663"/>
    </source>
</evidence>
<dbReference type="InterPro" id="IPR015882">
    <property type="entry name" value="HEX_bac_N"/>
</dbReference>
<dbReference type="PRINTS" id="PR00738">
    <property type="entry name" value="GLHYDRLASE20"/>
</dbReference>
<feature type="domain" description="Beta-hexosaminidase bacterial type N-terminal" evidence="9">
    <location>
        <begin position="49"/>
        <end position="178"/>
    </location>
</feature>
<evidence type="ECO:0000313" key="12">
    <source>
        <dbReference type="Proteomes" id="UP000019380"/>
    </source>
</evidence>
<dbReference type="GO" id="GO:0030203">
    <property type="term" value="P:glycosaminoglycan metabolic process"/>
    <property type="evidence" value="ECO:0007669"/>
    <property type="project" value="TreeGrafter"/>
</dbReference>
<comment type="catalytic activity">
    <reaction evidence="1">
        <text>Hydrolysis of terminal non-reducing N-acetyl-D-hexosamine residues in N-acetyl-beta-D-hexosaminides.</text>
        <dbReference type="EC" id="3.2.1.52"/>
    </reaction>
</comment>
<name>D4VT15_9BACE</name>
<keyword evidence="5 11" id="KW-0326">Glycosidase</keyword>
<evidence type="ECO:0000259" key="7">
    <source>
        <dbReference type="Pfam" id="PF00728"/>
    </source>
</evidence>
<dbReference type="InterPro" id="IPR000421">
    <property type="entry name" value="FA58C"/>
</dbReference>
<dbReference type="GO" id="GO:0004563">
    <property type="term" value="F:beta-N-acetylhexosaminidase activity"/>
    <property type="evidence" value="ECO:0007669"/>
    <property type="project" value="UniProtKB-EC"/>
</dbReference>
<dbReference type="InterPro" id="IPR059177">
    <property type="entry name" value="GH29D-like_dom"/>
</dbReference>
<feature type="domain" description="Glycoside hydrolase family 20 catalytic" evidence="7">
    <location>
        <begin position="182"/>
        <end position="536"/>
    </location>
</feature>
<dbReference type="InterPro" id="IPR015883">
    <property type="entry name" value="Glyco_hydro_20_cat"/>
</dbReference>
<keyword evidence="4 11" id="KW-0378">Hydrolase</keyword>
<evidence type="ECO:0000259" key="10">
    <source>
        <dbReference type="Pfam" id="PF13290"/>
    </source>
</evidence>
<evidence type="ECO:0000256" key="2">
    <source>
        <dbReference type="ARBA" id="ARBA00006285"/>
    </source>
</evidence>
<dbReference type="Gene3D" id="3.30.379.10">
    <property type="entry name" value="Chitobiase/beta-hexosaminidase domain 2-like"/>
    <property type="match status" value="1"/>
</dbReference>
<evidence type="ECO:0000256" key="4">
    <source>
        <dbReference type="ARBA" id="ARBA00022801"/>
    </source>
</evidence>
<dbReference type="PANTHER" id="PTHR22600:SF57">
    <property type="entry name" value="BETA-N-ACETYLHEXOSAMINIDASE"/>
    <property type="match status" value="1"/>
</dbReference>
<comment type="similarity">
    <text evidence="2">Belongs to the glycosyl hydrolase 20 family.</text>
</comment>
<dbReference type="InterPro" id="IPR025705">
    <property type="entry name" value="Beta_hexosaminidase_sua/sub"/>
</dbReference>
<dbReference type="EC" id="3.2.1.52" evidence="3"/>
<dbReference type="Pfam" id="PF00754">
    <property type="entry name" value="F5_F8_type_C"/>
    <property type="match status" value="1"/>
</dbReference>
<dbReference type="CDD" id="cd06563">
    <property type="entry name" value="GH20_chitobiase-like"/>
    <property type="match status" value="1"/>
</dbReference>